<dbReference type="InterPro" id="IPR015942">
    <property type="entry name" value="Asp/Glu/hydantoin_racemase"/>
</dbReference>
<dbReference type="UniPathway" id="UPA00219"/>
<dbReference type="GO" id="GO:0071555">
    <property type="term" value="P:cell wall organization"/>
    <property type="evidence" value="ECO:0007669"/>
    <property type="project" value="UniProtKB-KW"/>
</dbReference>
<dbReference type="eggNOG" id="COG0796">
    <property type="taxonomic scope" value="Bacteria"/>
</dbReference>
<evidence type="ECO:0000256" key="1">
    <source>
        <dbReference type="ARBA" id="ARBA00001602"/>
    </source>
</evidence>
<dbReference type="KEGG" id="str:Sterm_3675"/>
<keyword evidence="5 8" id="KW-0413">Isomerase</keyword>
<evidence type="ECO:0000256" key="4">
    <source>
        <dbReference type="ARBA" id="ARBA00022984"/>
    </source>
</evidence>
<evidence type="ECO:0000256" key="2">
    <source>
        <dbReference type="ARBA" id="ARBA00013090"/>
    </source>
</evidence>
<gene>
    <name evidence="8" type="primary">murI</name>
    <name evidence="9" type="ordered locus">Sterm_3675</name>
</gene>
<protein>
    <recommendedName>
        <fullName evidence="7 8">Glutamate racemase</fullName>
        <ecNumber evidence="2 8">5.1.1.3</ecNumber>
    </recommendedName>
</protein>
<feature type="binding site" evidence="8">
    <location>
        <begin position="181"/>
        <end position="182"/>
    </location>
    <ligand>
        <name>substrate</name>
    </ligand>
</feature>
<dbReference type="GO" id="GO:0008360">
    <property type="term" value="P:regulation of cell shape"/>
    <property type="evidence" value="ECO:0007669"/>
    <property type="project" value="UniProtKB-KW"/>
</dbReference>
<dbReference type="RefSeq" id="WP_012863091.1">
    <property type="nucleotide sequence ID" value="NC_013517.1"/>
</dbReference>
<evidence type="ECO:0000256" key="6">
    <source>
        <dbReference type="ARBA" id="ARBA00023316"/>
    </source>
</evidence>
<dbReference type="Proteomes" id="UP000000845">
    <property type="component" value="Chromosome"/>
</dbReference>
<dbReference type="Pfam" id="PF01177">
    <property type="entry name" value="Asp_Glu_race"/>
    <property type="match status" value="1"/>
</dbReference>
<dbReference type="FunFam" id="3.40.50.1860:FF:000002">
    <property type="entry name" value="Glutamate racemase"/>
    <property type="match status" value="1"/>
</dbReference>
<dbReference type="InterPro" id="IPR033134">
    <property type="entry name" value="Asp/Glu_racemase_AS_2"/>
</dbReference>
<feature type="binding site" evidence="8">
    <location>
        <begin position="39"/>
        <end position="40"/>
    </location>
    <ligand>
        <name>substrate</name>
    </ligand>
</feature>
<dbReference type="NCBIfam" id="TIGR00067">
    <property type="entry name" value="glut_race"/>
    <property type="match status" value="1"/>
</dbReference>
<dbReference type="STRING" id="526218.Sterm_3675"/>
<comment type="function">
    <text evidence="8">Provides the (R)-glutamate required for cell wall biosynthesis.</text>
</comment>
<dbReference type="PANTHER" id="PTHR21198">
    <property type="entry name" value="GLUTAMATE RACEMASE"/>
    <property type="match status" value="1"/>
</dbReference>
<dbReference type="EMBL" id="CP001739">
    <property type="protein sequence ID" value="ACZ10509.1"/>
    <property type="molecule type" value="Genomic_DNA"/>
</dbReference>
<sequence>MSIGIFDSGLGGLTVLKEVRKIFPNEEIFYFGDTARVPYGEKTKELIIRYSKEITDFLLTKNINVLVVACNTATALALEELKAVYDIPVIGVIEAGVRSALSVTKTNEIGVIGTKATINSEKYKQEIHRRNKDIVVYQKACPLFVHVVEEGLLDGEIIESIIKHYLGDFDDKVDTLILGCTHYPLLKKEIQKIYPDLNLIDPAMETALDLKKVLTENNAAENKGGHVKFYVSDGVQNFRNIGSMFLDEEIEDIELIKL</sequence>
<keyword evidence="6 8" id="KW-0961">Cell wall biogenesis/degradation</keyword>
<name>D1ARM3_SEBTE</name>
<feature type="active site" description="Proton donor/acceptor" evidence="8">
    <location>
        <position position="180"/>
    </location>
</feature>
<dbReference type="SUPFAM" id="SSF53681">
    <property type="entry name" value="Aspartate/glutamate racemase"/>
    <property type="match status" value="2"/>
</dbReference>
<comment type="similarity">
    <text evidence="8">Belongs to the aspartate/glutamate racemases family.</text>
</comment>
<proteinExistence type="inferred from homology"/>
<evidence type="ECO:0000313" key="10">
    <source>
        <dbReference type="Proteomes" id="UP000000845"/>
    </source>
</evidence>
<feature type="active site" description="Proton donor/acceptor" evidence="8">
    <location>
        <position position="70"/>
    </location>
</feature>
<dbReference type="InterPro" id="IPR018187">
    <property type="entry name" value="Asp/Glu_racemase_AS_1"/>
</dbReference>
<dbReference type="HAMAP" id="MF_00258">
    <property type="entry name" value="Glu_racemase"/>
    <property type="match status" value="1"/>
</dbReference>
<comment type="catalytic activity">
    <reaction evidence="1 8">
        <text>L-glutamate = D-glutamate</text>
        <dbReference type="Rhea" id="RHEA:12813"/>
        <dbReference type="ChEBI" id="CHEBI:29985"/>
        <dbReference type="ChEBI" id="CHEBI:29986"/>
        <dbReference type="EC" id="5.1.1.3"/>
    </reaction>
</comment>
<keyword evidence="3 8" id="KW-0133">Cell shape</keyword>
<dbReference type="InterPro" id="IPR001920">
    <property type="entry name" value="Asp/Glu_race"/>
</dbReference>
<evidence type="ECO:0000313" key="9">
    <source>
        <dbReference type="EMBL" id="ACZ10509.1"/>
    </source>
</evidence>
<reference evidence="9 10" key="2">
    <citation type="journal article" date="2010" name="Stand. Genomic Sci.">
        <title>Complete genome sequence of Sebaldella termitidis type strain (NCTC 11300).</title>
        <authorList>
            <person name="Harmon-Smith M."/>
            <person name="Celia L."/>
            <person name="Chertkov O."/>
            <person name="Lapidus A."/>
            <person name="Copeland A."/>
            <person name="Glavina Del Rio T."/>
            <person name="Nolan M."/>
            <person name="Lucas S."/>
            <person name="Tice H."/>
            <person name="Cheng J.F."/>
            <person name="Han C."/>
            <person name="Detter J.C."/>
            <person name="Bruce D."/>
            <person name="Goodwin L."/>
            <person name="Pitluck S."/>
            <person name="Pati A."/>
            <person name="Liolios K."/>
            <person name="Ivanova N."/>
            <person name="Mavromatis K."/>
            <person name="Mikhailova N."/>
            <person name="Chen A."/>
            <person name="Palaniappan K."/>
            <person name="Land M."/>
            <person name="Hauser L."/>
            <person name="Chang Y.J."/>
            <person name="Jeffries C.D."/>
            <person name="Brettin T."/>
            <person name="Goker M."/>
            <person name="Beck B."/>
            <person name="Bristow J."/>
            <person name="Eisen J.A."/>
            <person name="Markowitz V."/>
            <person name="Hugenholtz P."/>
            <person name="Kyrpides N.C."/>
            <person name="Klenk H.P."/>
            <person name="Chen F."/>
        </authorList>
    </citation>
    <scope>NUCLEOTIDE SEQUENCE [LARGE SCALE GENOMIC DNA]</scope>
    <source>
        <strain evidence="10">ATCC 33386 / NCTC 11300</strain>
    </source>
</reference>
<dbReference type="EC" id="5.1.1.3" evidence="2 8"/>
<dbReference type="InterPro" id="IPR004391">
    <property type="entry name" value="Glu_race"/>
</dbReference>
<keyword evidence="10" id="KW-1185">Reference proteome</keyword>
<dbReference type="PROSITE" id="PS00924">
    <property type="entry name" value="ASP_GLU_RACEMASE_2"/>
    <property type="match status" value="1"/>
</dbReference>
<evidence type="ECO:0000256" key="5">
    <source>
        <dbReference type="ARBA" id="ARBA00023235"/>
    </source>
</evidence>
<feature type="binding site" evidence="8">
    <location>
        <begin position="71"/>
        <end position="72"/>
    </location>
    <ligand>
        <name>substrate</name>
    </ligand>
</feature>
<accession>D1ARM3</accession>
<evidence type="ECO:0000256" key="8">
    <source>
        <dbReference type="HAMAP-Rule" id="MF_00258"/>
    </source>
</evidence>
<keyword evidence="4 8" id="KW-0573">Peptidoglycan synthesis</keyword>
<dbReference type="HOGENOM" id="CLU_052344_0_2_0"/>
<dbReference type="Gene3D" id="3.40.50.1860">
    <property type="match status" value="2"/>
</dbReference>
<dbReference type="AlphaFoldDB" id="D1ARM3"/>
<dbReference type="PANTHER" id="PTHR21198:SF2">
    <property type="entry name" value="GLUTAMATE RACEMASE"/>
    <property type="match status" value="1"/>
</dbReference>
<evidence type="ECO:0000256" key="7">
    <source>
        <dbReference type="ARBA" id="ARBA00070053"/>
    </source>
</evidence>
<organism evidence="9 10">
    <name type="scientific">Sebaldella termitidis (strain ATCC 33386 / NCTC 11300)</name>
    <dbReference type="NCBI Taxonomy" id="526218"/>
    <lineage>
        <taxon>Bacteria</taxon>
        <taxon>Fusobacteriati</taxon>
        <taxon>Fusobacteriota</taxon>
        <taxon>Fusobacteriia</taxon>
        <taxon>Fusobacteriales</taxon>
        <taxon>Leptotrichiaceae</taxon>
        <taxon>Sebaldella</taxon>
    </lineage>
</organism>
<dbReference type="GO" id="GO:0008881">
    <property type="term" value="F:glutamate racemase activity"/>
    <property type="evidence" value="ECO:0007669"/>
    <property type="project" value="UniProtKB-UniRule"/>
</dbReference>
<dbReference type="PROSITE" id="PS00923">
    <property type="entry name" value="ASP_GLU_RACEMASE_1"/>
    <property type="match status" value="1"/>
</dbReference>
<feature type="binding site" evidence="8">
    <location>
        <begin position="7"/>
        <end position="8"/>
    </location>
    <ligand>
        <name>substrate</name>
    </ligand>
</feature>
<evidence type="ECO:0000256" key="3">
    <source>
        <dbReference type="ARBA" id="ARBA00022960"/>
    </source>
</evidence>
<dbReference type="GO" id="GO:0009252">
    <property type="term" value="P:peptidoglycan biosynthetic process"/>
    <property type="evidence" value="ECO:0007669"/>
    <property type="project" value="UniProtKB-UniRule"/>
</dbReference>
<comment type="pathway">
    <text evidence="8">Cell wall biogenesis; peptidoglycan biosynthesis.</text>
</comment>
<reference evidence="10" key="1">
    <citation type="submission" date="2009-09" db="EMBL/GenBank/DDBJ databases">
        <title>The complete chromosome of Sebaldella termitidis ATCC 33386.</title>
        <authorList>
            <consortium name="US DOE Joint Genome Institute (JGI-PGF)"/>
            <person name="Lucas S."/>
            <person name="Copeland A."/>
            <person name="Lapidus A."/>
            <person name="Glavina del Rio T."/>
            <person name="Dalin E."/>
            <person name="Tice H."/>
            <person name="Bruce D."/>
            <person name="Goodwin L."/>
            <person name="Pitluck S."/>
            <person name="Kyrpides N."/>
            <person name="Mavromatis K."/>
            <person name="Ivanova N."/>
            <person name="Mikhailova N."/>
            <person name="Sims D."/>
            <person name="Meincke L."/>
            <person name="Brettin T."/>
            <person name="Detter J.C."/>
            <person name="Han C."/>
            <person name="Larimer F."/>
            <person name="Land M."/>
            <person name="Hauser L."/>
            <person name="Markowitz V."/>
            <person name="Cheng J.F."/>
            <person name="Hugenholtz P."/>
            <person name="Woyke T."/>
            <person name="Wu D."/>
            <person name="Eisen J.A."/>
        </authorList>
    </citation>
    <scope>NUCLEOTIDE SEQUENCE [LARGE SCALE GENOMIC DNA]</scope>
    <source>
        <strain evidence="10">ATCC 33386 / NCTC 11300</strain>
    </source>
</reference>